<dbReference type="Gene3D" id="2.30.180.10">
    <property type="entry name" value="FAS1 domain"/>
    <property type="match status" value="1"/>
</dbReference>
<comment type="caution">
    <text evidence="5">The sequence shown here is derived from an EMBL/GenBank/DDBJ whole genome shotgun (WGS) entry which is preliminary data.</text>
</comment>
<evidence type="ECO:0000313" key="5">
    <source>
        <dbReference type="EMBL" id="RPE08541.1"/>
    </source>
</evidence>
<sequence length="543" mass="59673">MTKRLFSTRHILAALICSAAAAGCQKDNPYRDMAPVQEVNMSSYDFIRQANKSGLYDTLLHLLDKTGVAEKLKSGRYTFFAPQDFSINSAMENLNFTRKKRGELPNWTVDSVSTGVWDTLLHRYLVEGIYNLDSLRFGDGVTLMTPYGYEMSGKAVGTAAAGIQNGSSMIIEFSDKNNSRLTKFWVSTTTESTNLKTTNGMVHMLTPKHVFGFTSFLPQAYPAQMMPFFGNPFLVPGAGSIDIAYFDKGGEGVAYHDFEPANRGNGKYRFEEGVDMDNCTEGPYNVGFTFPGEWLNYTVKVEHSGLYRSYGRVATPNSNCIFHLEVDGKNVTGLLNIPKGTGYQDWVTIQGADVFLTEGEHVATFFVDAAGFNMARLGFVPKFRKPFNALPLNIPGVVPIAEFDWGGEGIGYKDVDAQNRGNAKQMMRAFEGPDVEQAPSPEKGFNLGYTAAGEWTLYTVNVQKTGKYDIVFRVSSPNTTGKVHAEIDGANVTGVLTVPRTGAYGTYTDLIKKDVTLTAGTHDLKVFMDAAGFNIAKLTFVAK</sequence>
<dbReference type="InterPro" id="IPR005084">
    <property type="entry name" value="CBM6"/>
</dbReference>
<organism evidence="5 6">
    <name type="scientific">Chitinophaga lutea</name>
    <dbReference type="NCBI Taxonomy" id="2488634"/>
    <lineage>
        <taxon>Bacteria</taxon>
        <taxon>Pseudomonadati</taxon>
        <taxon>Bacteroidota</taxon>
        <taxon>Chitinophagia</taxon>
        <taxon>Chitinophagales</taxon>
        <taxon>Chitinophagaceae</taxon>
        <taxon>Chitinophaga</taxon>
    </lineage>
</organism>
<dbReference type="Gene3D" id="2.60.120.260">
    <property type="entry name" value="Galactose-binding domain-like"/>
    <property type="match status" value="2"/>
</dbReference>
<feature type="chain" id="PRO_5018324104" evidence="2">
    <location>
        <begin position="23"/>
        <end position="543"/>
    </location>
</feature>
<feature type="domain" description="FAS1" evidence="3">
    <location>
        <begin position="43"/>
        <end position="209"/>
    </location>
</feature>
<dbReference type="InterPro" id="IPR006584">
    <property type="entry name" value="Cellulose-bd_IV"/>
</dbReference>
<keyword evidence="1 2" id="KW-0732">Signal</keyword>
<feature type="domain" description="CBM6" evidence="4">
    <location>
        <begin position="413"/>
        <end position="541"/>
    </location>
</feature>
<dbReference type="GO" id="GO:0030246">
    <property type="term" value="F:carbohydrate binding"/>
    <property type="evidence" value="ECO:0007669"/>
    <property type="project" value="InterPro"/>
</dbReference>
<dbReference type="EMBL" id="RPDH01000002">
    <property type="protein sequence ID" value="RPE08541.1"/>
    <property type="molecule type" value="Genomic_DNA"/>
</dbReference>
<evidence type="ECO:0000256" key="2">
    <source>
        <dbReference type="SAM" id="SignalP"/>
    </source>
</evidence>
<keyword evidence="6" id="KW-1185">Reference proteome</keyword>
<dbReference type="Pfam" id="PF03422">
    <property type="entry name" value="CBM_6"/>
    <property type="match status" value="2"/>
</dbReference>
<dbReference type="CDD" id="cd04080">
    <property type="entry name" value="CBM6_cellulase-like"/>
    <property type="match status" value="2"/>
</dbReference>
<reference evidence="5 6" key="1">
    <citation type="submission" date="2018-11" db="EMBL/GenBank/DDBJ databases">
        <title>Chitinophaga lutea sp.nov., isolate from arsenic contaminated soil.</title>
        <authorList>
            <person name="Zong Y."/>
        </authorList>
    </citation>
    <scope>NUCLEOTIDE SEQUENCE [LARGE SCALE GENOMIC DNA]</scope>
    <source>
        <strain evidence="5 6">ZY74</strain>
    </source>
</reference>
<gene>
    <name evidence="5" type="ORF">EGT74_15990</name>
</gene>
<dbReference type="OrthoDB" id="654858at2"/>
<evidence type="ECO:0000259" key="3">
    <source>
        <dbReference type="PROSITE" id="PS50213"/>
    </source>
</evidence>
<evidence type="ECO:0000256" key="1">
    <source>
        <dbReference type="ARBA" id="ARBA00022729"/>
    </source>
</evidence>
<dbReference type="SUPFAM" id="SSF49785">
    <property type="entry name" value="Galactose-binding domain-like"/>
    <property type="match status" value="2"/>
</dbReference>
<dbReference type="InterPro" id="IPR036378">
    <property type="entry name" value="FAS1_dom_sf"/>
</dbReference>
<dbReference type="SMART" id="SM00606">
    <property type="entry name" value="CBD_IV"/>
    <property type="match status" value="2"/>
</dbReference>
<dbReference type="InterPro" id="IPR008979">
    <property type="entry name" value="Galactose-bd-like_sf"/>
</dbReference>
<dbReference type="Proteomes" id="UP000278351">
    <property type="component" value="Unassembled WGS sequence"/>
</dbReference>
<dbReference type="PROSITE" id="PS51175">
    <property type="entry name" value="CBM6"/>
    <property type="match status" value="2"/>
</dbReference>
<dbReference type="SUPFAM" id="SSF82153">
    <property type="entry name" value="FAS1 domain"/>
    <property type="match status" value="1"/>
</dbReference>
<feature type="signal peptide" evidence="2">
    <location>
        <begin position="1"/>
        <end position="22"/>
    </location>
</feature>
<evidence type="ECO:0000259" key="4">
    <source>
        <dbReference type="PROSITE" id="PS51175"/>
    </source>
</evidence>
<dbReference type="AlphaFoldDB" id="A0A3N4PU38"/>
<proteinExistence type="predicted"/>
<feature type="domain" description="CBM6" evidence="4">
    <location>
        <begin position="253"/>
        <end position="380"/>
    </location>
</feature>
<dbReference type="PROSITE" id="PS50213">
    <property type="entry name" value="FAS1"/>
    <property type="match status" value="1"/>
</dbReference>
<dbReference type="RefSeq" id="WP_123847544.1">
    <property type="nucleotide sequence ID" value="NZ_RPDH01000002.1"/>
</dbReference>
<dbReference type="InterPro" id="IPR000782">
    <property type="entry name" value="FAS1_domain"/>
</dbReference>
<protein>
    <submittedName>
        <fullName evidence="5">Carbohydrate-binding protein</fullName>
    </submittedName>
</protein>
<name>A0A3N4PU38_9BACT</name>
<evidence type="ECO:0000313" key="6">
    <source>
        <dbReference type="Proteomes" id="UP000278351"/>
    </source>
</evidence>
<accession>A0A3N4PU38</accession>
<dbReference type="PROSITE" id="PS51257">
    <property type="entry name" value="PROKAR_LIPOPROTEIN"/>
    <property type="match status" value="1"/>
</dbReference>
<dbReference type="Pfam" id="PF02469">
    <property type="entry name" value="Fasciclin"/>
    <property type="match status" value="1"/>
</dbReference>